<dbReference type="Proteomes" id="UP000009096">
    <property type="component" value="Chromosome 4"/>
</dbReference>
<dbReference type="PANTHER" id="PTHR23502:SF164">
    <property type="entry name" value="MAJOR FACILITATOR SUPERFAMILY (MFS) PROFILE DOMAIN-CONTAINING PROTEIN"/>
    <property type="match status" value="1"/>
</dbReference>
<dbReference type="InterPro" id="IPR036259">
    <property type="entry name" value="MFS_trans_sf"/>
</dbReference>
<accession>W7N0G8</accession>
<keyword evidence="5" id="KW-0325">Glycoprotein</keyword>
<dbReference type="STRING" id="334819.W7N0G8"/>
<dbReference type="KEGG" id="fvr:FVEG_12018"/>
<dbReference type="RefSeq" id="XP_018759815.1">
    <property type="nucleotide sequence ID" value="XM_018901346.1"/>
</dbReference>
<dbReference type="GeneID" id="30069496"/>
<dbReference type="OrthoDB" id="268400at2759"/>
<evidence type="ECO:0000256" key="5">
    <source>
        <dbReference type="ARBA" id="ARBA00023180"/>
    </source>
</evidence>
<dbReference type="SUPFAM" id="SSF103473">
    <property type="entry name" value="MFS general substrate transporter"/>
    <property type="match status" value="1"/>
</dbReference>
<dbReference type="EMBL" id="DS022259">
    <property type="protein sequence ID" value="EWG53624.1"/>
    <property type="molecule type" value="Genomic_DNA"/>
</dbReference>
<feature type="transmembrane region" description="Helical" evidence="6">
    <location>
        <begin position="265"/>
        <end position="291"/>
    </location>
</feature>
<keyword evidence="3 6" id="KW-1133">Transmembrane helix</keyword>
<evidence type="ECO:0000313" key="8">
    <source>
        <dbReference type="Proteomes" id="UP000009096"/>
    </source>
</evidence>
<feature type="transmembrane region" description="Helical" evidence="6">
    <location>
        <begin position="311"/>
        <end position="331"/>
    </location>
</feature>
<feature type="transmembrane region" description="Helical" evidence="6">
    <location>
        <begin position="380"/>
        <end position="402"/>
    </location>
</feature>
<gene>
    <name evidence="7" type="ORF">FVEG_12018</name>
</gene>
<feature type="transmembrane region" description="Helical" evidence="6">
    <location>
        <begin position="55"/>
        <end position="82"/>
    </location>
</feature>
<dbReference type="PANTHER" id="PTHR23502">
    <property type="entry name" value="MAJOR FACILITATOR SUPERFAMILY"/>
    <property type="match status" value="1"/>
</dbReference>
<organism evidence="7 8">
    <name type="scientific">Gibberella moniliformis (strain M3125 / FGSC 7600)</name>
    <name type="common">Maize ear and stalk rot fungus</name>
    <name type="synonym">Fusarium verticillioides</name>
    <dbReference type="NCBI Taxonomy" id="334819"/>
    <lineage>
        <taxon>Eukaryota</taxon>
        <taxon>Fungi</taxon>
        <taxon>Dikarya</taxon>
        <taxon>Ascomycota</taxon>
        <taxon>Pezizomycotina</taxon>
        <taxon>Sordariomycetes</taxon>
        <taxon>Hypocreomycetidae</taxon>
        <taxon>Hypocreales</taxon>
        <taxon>Nectriaceae</taxon>
        <taxon>Fusarium</taxon>
        <taxon>Fusarium fujikuroi species complex</taxon>
    </lineage>
</organism>
<dbReference type="EMBL" id="CM000581">
    <property type="protein sequence ID" value="EWG53624.1"/>
    <property type="molecule type" value="Genomic_DNA"/>
</dbReference>
<sequence>MEKDDHHGKAMNVEDARGNDARILLYDDDGNVRNLTVPSADPNDPLNFGIWRQRLVLLAACMYGIAGFGVIQSTPLFFGNLIAEYMKETHGKFHPSRIADLASYPSLCMGLGNFFFVPLSMALGRRFTLIFSNIIFGLTAGIADCLLQIIVLDMSFLYKRSARLTAYWALTAIGSSMLLVPVPFIVENAGGNWRLNYWFCGRIHATDAYGAHRTFASPQAARDAGFDIEDAQSGNPTELSYKRQFALFTVQPSPVARFLGAYKDIFLCILVPGTLWVLLFNSMVFGGLVVLSLTYAQRLEMPPWNFSPETVGTVQIGSAIGALFGLGYGELAEPISRYLTKRNGGVREPEHVLPNFILSAILCFLGTIIYGVVAADPTRYSYVSMHAAFALFYFGFCAISAVTGV</sequence>
<evidence type="ECO:0000256" key="2">
    <source>
        <dbReference type="ARBA" id="ARBA00022692"/>
    </source>
</evidence>
<evidence type="ECO:0000256" key="3">
    <source>
        <dbReference type="ARBA" id="ARBA00022989"/>
    </source>
</evidence>
<feature type="transmembrane region" description="Helical" evidence="6">
    <location>
        <begin position="102"/>
        <end position="123"/>
    </location>
</feature>
<feature type="transmembrane region" description="Helical" evidence="6">
    <location>
        <begin position="164"/>
        <end position="186"/>
    </location>
</feature>
<dbReference type="AlphaFoldDB" id="W7N0G8"/>
<feature type="transmembrane region" description="Helical" evidence="6">
    <location>
        <begin position="352"/>
        <end position="374"/>
    </location>
</feature>
<keyword evidence="2 6" id="KW-0812">Transmembrane</keyword>
<dbReference type="GO" id="GO:0005886">
    <property type="term" value="C:plasma membrane"/>
    <property type="evidence" value="ECO:0007669"/>
    <property type="project" value="TreeGrafter"/>
</dbReference>
<evidence type="ECO:0000256" key="4">
    <source>
        <dbReference type="ARBA" id="ARBA00023136"/>
    </source>
</evidence>
<feature type="transmembrane region" description="Helical" evidence="6">
    <location>
        <begin position="130"/>
        <end position="152"/>
    </location>
</feature>
<dbReference type="GO" id="GO:0022857">
    <property type="term" value="F:transmembrane transporter activity"/>
    <property type="evidence" value="ECO:0007669"/>
    <property type="project" value="TreeGrafter"/>
</dbReference>
<proteinExistence type="predicted"/>
<keyword evidence="8" id="KW-1185">Reference proteome</keyword>
<protein>
    <recommendedName>
        <fullName evidence="9">Major facilitator superfamily (MFS) profile domain-containing protein</fullName>
    </recommendedName>
</protein>
<comment type="subcellular location">
    <subcellularLocation>
        <location evidence="1">Membrane</location>
        <topology evidence="1">Multi-pass membrane protein</topology>
    </subcellularLocation>
</comment>
<evidence type="ECO:0000256" key="1">
    <source>
        <dbReference type="ARBA" id="ARBA00004141"/>
    </source>
</evidence>
<name>W7N0G8_GIBM7</name>
<reference evidence="7 8" key="1">
    <citation type="journal article" date="2010" name="Nature">
        <title>Comparative genomics reveals mobile pathogenicity chromosomes in Fusarium.</title>
        <authorList>
            <person name="Ma L.J."/>
            <person name="van der Does H.C."/>
            <person name="Borkovich K.A."/>
            <person name="Coleman J.J."/>
            <person name="Daboussi M.J."/>
            <person name="Di Pietro A."/>
            <person name="Dufresne M."/>
            <person name="Freitag M."/>
            <person name="Grabherr M."/>
            <person name="Henrissat B."/>
            <person name="Houterman P.M."/>
            <person name="Kang S."/>
            <person name="Shim W.B."/>
            <person name="Woloshuk C."/>
            <person name="Xie X."/>
            <person name="Xu J.R."/>
            <person name="Antoniw J."/>
            <person name="Baker S.E."/>
            <person name="Bluhm B.H."/>
            <person name="Breakspear A."/>
            <person name="Brown D.W."/>
            <person name="Butchko R.A."/>
            <person name="Chapman S."/>
            <person name="Coulson R."/>
            <person name="Coutinho P.M."/>
            <person name="Danchin E.G."/>
            <person name="Diener A."/>
            <person name="Gale L.R."/>
            <person name="Gardiner D.M."/>
            <person name="Goff S."/>
            <person name="Hammond-Kosack K.E."/>
            <person name="Hilburn K."/>
            <person name="Hua-Van A."/>
            <person name="Jonkers W."/>
            <person name="Kazan K."/>
            <person name="Kodira C.D."/>
            <person name="Koehrsen M."/>
            <person name="Kumar L."/>
            <person name="Lee Y.H."/>
            <person name="Li L."/>
            <person name="Manners J.M."/>
            <person name="Miranda-Saavedra D."/>
            <person name="Mukherjee M."/>
            <person name="Park G."/>
            <person name="Park J."/>
            <person name="Park S.Y."/>
            <person name="Proctor R.H."/>
            <person name="Regev A."/>
            <person name="Ruiz-Roldan M.C."/>
            <person name="Sain D."/>
            <person name="Sakthikumar S."/>
            <person name="Sykes S."/>
            <person name="Schwartz D.C."/>
            <person name="Turgeon B.G."/>
            <person name="Wapinski I."/>
            <person name="Yoder O."/>
            <person name="Young S."/>
            <person name="Zeng Q."/>
            <person name="Zhou S."/>
            <person name="Galagan J."/>
            <person name="Cuomo C.A."/>
            <person name="Kistler H.C."/>
            <person name="Rep M."/>
        </authorList>
    </citation>
    <scope>NUCLEOTIDE SEQUENCE [LARGE SCALE GENOMIC DNA]</scope>
    <source>
        <strain evidence="8">M3125 / FGSC 7600</strain>
    </source>
</reference>
<evidence type="ECO:0008006" key="9">
    <source>
        <dbReference type="Google" id="ProtNLM"/>
    </source>
</evidence>
<dbReference type="VEuPathDB" id="FungiDB:FVEG_12018"/>
<evidence type="ECO:0000256" key="6">
    <source>
        <dbReference type="SAM" id="Phobius"/>
    </source>
</evidence>
<evidence type="ECO:0000313" key="7">
    <source>
        <dbReference type="EMBL" id="EWG53624.1"/>
    </source>
</evidence>
<keyword evidence="4 6" id="KW-0472">Membrane</keyword>